<gene>
    <name evidence="2" type="ORF">OMM_07565</name>
</gene>
<evidence type="ECO:0000313" key="2">
    <source>
        <dbReference type="EMBL" id="ETR72342.1"/>
    </source>
</evidence>
<protein>
    <submittedName>
        <fullName evidence="2">Uncharacterized protein</fullName>
    </submittedName>
</protein>
<comment type="caution">
    <text evidence="2">The sequence shown here is derived from an EMBL/GenBank/DDBJ whole genome shotgun (WGS) entry which is preliminary data.</text>
</comment>
<proteinExistence type="predicted"/>
<evidence type="ECO:0000256" key="1">
    <source>
        <dbReference type="SAM" id="Phobius"/>
    </source>
</evidence>
<dbReference type="Proteomes" id="UP000189670">
    <property type="component" value="Unassembled WGS sequence"/>
</dbReference>
<keyword evidence="1" id="KW-0812">Transmembrane</keyword>
<evidence type="ECO:0000313" key="3">
    <source>
        <dbReference type="Proteomes" id="UP000189670"/>
    </source>
</evidence>
<feature type="transmembrane region" description="Helical" evidence="1">
    <location>
        <begin position="14"/>
        <end position="34"/>
    </location>
</feature>
<keyword evidence="1" id="KW-0472">Membrane</keyword>
<organism evidence="2 3">
    <name type="scientific">Candidatus Magnetoglobus multicellularis str. Araruama</name>
    <dbReference type="NCBI Taxonomy" id="890399"/>
    <lineage>
        <taxon>Bacteria</taxon>
        <taxon>Pseudomonadati</taxon>
        <taxon>Thermodesulfobacteriota</taxon>
        <taxon>Desulfobacteria</taxon>
        <taxon>Desulfobacterales</taxon>
        <taxon>Desulfobacteraceae</taxon>
        <taxon>Candidatus Magnetoglobus</taxon>
    </lineage>
</organism>
<dbReference type="EMBL" id="ATBP01000159">
    <property type="protein sequence ID" value="ETR72342.1"/>
    <property type="molecule type" value="Genomic_DNA"/>
</dbReference>
<keyword evidence="1" id="KW-1133">Transmembrane helix</keyword>
<dbReference type="AlphaFoldDB" id="A0A1V1PBQ9"/>
<sequence length="81" mass="9503">MLYYVPPFQGYDTFIYTIPQGVALGWYVAALSGLKKGLPKIRYNQFFLIMFFHDMFFANALPRQSMGVSWQKPCHENMIEQ</sequence>
<name>A0A1V1PBQ9_9BACT</name>
<reference evidence="3" key="1">
    <citation type="submission" date="2012-11" db="EMBL/GenBank/DDBJ databases">
        <authorList>
            <person name="Lucero-Rivera Y.E."/>
            <person name="Tovar-Ramirez D."/>
        </authorList>
    </citation>
    <scope>NUCLEOTIDE SEQUENCE [LARGE SCALE GENOMIC DNA]</scope>
    <source>
        <strain evidence="3">Araruama</strain>
    </source>
</reference>
<accession>A0A1V1PBQ9</accession>